<evidence type="ECO:0000313" key="1">
    <source>
        <dbReference type="Proteomes" id="UP000887565"/>
    </source>
</evidence>
<reference evidence="2" key="1">
    <citation type="submission" date="2022-11" db="UniProtKB">
        <authorList>
            <consortium name="WormBaseParasite"/>
        </authorList>
    </citation>
    <scope>IDENTIFICATION</scope>
</reference>
<evidence type="ECO:0000313" key="2">
    <source>
        <dbReference type="WBParaSite" id="nRc.2.0.1.t16640-RA"/>
    </source>
</evidence>
<sequence length="78" mass="8837">MQVFSANNRLLSVDTLNNIPMVLPFTFTVDSISVYQYFRFDPDGCSNKNFSINFSPKDDYLAGGDIILSIEFFRAAKV</sequence>
<organism evidence="1 2">
    <name type="scientific">Romanomermis culicivorax</name>
    <name type="common">Nematode worm</name>
    <dbReference type="NCBI Taxonomy" id="13658"/>
    <lineage>
        <taxon>Eukaryota</taxon>
        <taxon>Metazoa</taxon>
        <taxon>Ecdysozoa</taxon>
        <taxon>Nematoda</taxon>
        <taxon>Enoplea</taxon>
        <taxon>Dorylaimia</taxon>
        <taxon>Mermithida</taxon>
        <taxon>Mermithoidea</taxon>
        <taxon>Mermithidae</taxon>
        <taxon>Romanomermis</taxon>
    </lineage>
</organism>
<dbReference type="WBParaSite" id="nRc.2.0.1.t16640-RA">
    <property type="protein sequence ID" value="nRc.2.0.1.t16640-RA"/>
    <property type="gene ID" value="nRc.2.0.1.g16640"/>
</dbReference>
<keyword evidence="1" id="KW-1185">Reference proteome</keyword>
<accession>A0A915IRZ4</accession>
<protein>
    <submittedName>
        <fullName evidence="2">Uncharacterized protein</fullName>
    </submittedName>
</protein>
<proteinExistence type="predicted"/>
<dbReference type="Proteomes" id="UP000887565">
    <property type="component" value="Unplaced"/>
</dbReference>
<dbReference type="AlphaFoldDB" id="A0A915IRZ4"/>
<name>A0A915IRZ4_ROMCU</name>